<gene>
    <name evidence="12" type="ORF">BCR33DRAFT_744732</name>
</gene>
<organism evidence="12 13">
    <name type="scientific">Rhizoclosmatium globosum</name>
    <dbReference type="NCBI Taxonomy" id="329046"/>
    <lineage>
        <taxon>Eukaryota</taxon>
        <taxon>Fungi</taxon>
        <taxon>Fungi incertae sedis</taxon>
        <taxon>Chytridiomycota</taxon>
        <taxon>Chytridiomycota incertae sedis</taxon>
        <taxon>Chytridiomycetes</taxon>
        <taxon>Chytridiales</taxon>
        <taxon>Chytriomycetaceae</taxon>
        <taxon>Rhizoclosmatium</taxon>
    </lineage>
</organism>
<dbReference type="GO" id="GO:0005886">
    <property type="term" value="C:plasma membrane"/>
    <property type="evidence" value="ECO:0007669"/>
    <property type="project" value="TreeGrafter"/>
</dbReference>
<dbReference type="Proteomes" id="UP000193642">
    <property type="component" value="Unassembled WGS sequence"/>
</dbReference>
<feature type="chain" id="PRO_5013186401" description="Chloride channel protein" evidence="10">
    <location>
        <begin position="20"/>
        <end position="583"/>
    </location>
</feature>
<keyword evidence="4 9" id="KW-1133">Transmembrane helix</keyword>
<evidence type="ECO:0000256" key="6">
    <source>
        <dbReference type="ARBA" id="ARBA00023136"/>
    </source>
</evidence>
<keyword evidence="5 9" id="KW-0406">Ion transport</keyword>
<dbReference type="STRING" id="329046.A0A1Y2B8M6"/>
<dbReference type="OrthoDB" id="431497at2759"/>
<comment type="caution">
    <text evidence="12">The sequence shown here is derived from an EMBL/GenBank/DDBJ whole genome shotgun (WGS) entry which is preliminary data.</text>
</comment>
<dbReference type="GO" id="GO:0005247">
    <property type="term" value="F:voltage-gated chloride channel activity"/>
    <property type="evidence" value="ECO:0007669"/>
    <property type="project" value="TreeGrafter"/>
</dbReference>
<name>A0A1Y2B8M6_9FUNG</name>
<keyword evidence="7 9" id="KW-0868">Chloride</keyword>
<evidence type="ECO:0000256" key="10">
    <source>
        <dbReference type="SAM" id="SignalP"/>
    </source>
</evidence>
<keyword evidence="3 9" id="KW-0812">Transmembrane</keyword>
<feature type="signal peptide" evidence="10">
    <location>
        <begin position="1"/>
        <end position="19"/>
    </location>
</feature>
<dbReference type="PRINTS" id="PR00762">
    <property type="entry name" value="CLCHANNEL"/>
</dbReference>
<feature type="transmembrane region" description="Helical" evidence="9">
    <location>
        <begin position="362"/>
        <end position="381"/>
    </location>
</feature>
<keyword evidence="13" id="KW-1185">Reference proteome</keyword>
<feature type="transmembrane region" description="Helical" evidence="9">
    <location>
        <begin position="401"/>
        <end position="427"/>
    </location>
</feature>
<keyword evidence="2 9" id="KW-0813">Transport</keyword>
<evidence type="ECO:0000256" key="7">
    <source>
        <dbReference type="ARBA" id="ARBA00023214"/>
    </source>
</evidence>
<evidence type="ECO:0000256" key="9">
    <source>
        <dbReference type="RuleBase" id="RU361221"/>
    </source>
</evidence>
<evidence type="ECO:0000256" key="1">
    <source>
        <dbReference type="ARBA" id="ARBA00004141"/>
    </source>
</evidence>
<comment type="similarity">
    <text evidence="9">Belongs to the chloride channel (TC 2.A.49) family.</text>
</comment>
<feature type="transmembrane region" description="Helical" evidence="9">
    <location>
        <begin position="239"/>
        <end position="257"/>
    </location>
</feature>
<dbReference type="SUPFAM" id="SSF54631">
    <property type="entry name" value="CBS-domain pair"/>
    <property type="match status" value="1"/>
</dbReference>
<comment type="caution">
    <text evidence="9">Lacks conserved residue(s) required for the propagation of feature annotation.</text>
</comment>
<evidence type="ECO:0000256" key="4">
    <source>
        <dbReference type="ARBA" id="ARBA00022989"/>
    </source>
</evidence>
<dbReference type="InterPro" id="IPR014743">
    <property type="entry name" value="Cl-channel_core"/>
</dbReference>
<dbReference type="PROSITE" id="PS51371">
    <property type="entry name" value="CBS"/>
    <property type="match status" value="1"/>
</dbReference>
<feature type="transmembrane region" description="Helical" evidence="9">
    <location>
        <begin position="113"/>
        <end position="132"/>
    </location>
</feature>
<dbReference type="Pfam" id="PF00654">
    <property type="entry name" value="Voltage_CLC"/>
    <property type="match status" value="1"/>
</dbReference>
<feature type="transmembrane region" description="Helical" evidence="9">
    <location>
        <begin position="277"/>
        <end position="295"/>
    </location>
</feature>
<dbReference type="GO" id="GO:0005769">
    <property type="term" value="C:early endosome"/>
    <property type="evidence" value="ECO:0007669"/>
    <property type="project" value="TreeGrafter"/>
</dbReference>
<feature type="domain" description="CBS" evidence="11">
    <location>
        <begin position="490"/>
        <end position="554"/>
    </location>
</feature>
<evidence type="ECO:0000313" key="13">
    <source>
        <dbReference type="Proteomes" id="UP000193642"/>
    </source>
</evidence>
<dbReference type="PANTHER" id="PTHR45711">
    <property type="entry name" value="CHLORIDE CHANNEL PROTEIN"/>
    <property type="match status" value="1"/>
</dbReference>
<keyword evidence="6 9" id="KW-0472">Membrane</keyword>
<keyword evidence="10" id="KW-0732">Signal</keyword>
<dbReference type="SUPFAM" id="SSF81340">
    <property type="entry name" value="Clc chloride channel"/>
    <property type="match status" value="1"/>
</dbReference>
<accession>A0A1Y2B8M6</accession>
<dbReference type="AlphaFoldDB" id="A0A1Y2B8M6"/>
<dbReference type="GO" id="GO:0005794">
    <property type="term" value="C:Golgi apparatus"/>
    <property type="evidence" value="ECO:0007669"/>
    <property type="project" value="TreeGrafter"/>
</dbReference>
<feature type="transmembrane region" description="Helical" evidence="9">
    <location>
        <begin position="63"/>
        <end position="82"/>
    </location>
</feature>
<feature type="transmembrane region" description="Helical" evidence="9">
    <location>
        <begin position="201"/>
        <end position="219"/>
    </location>
</feature>
<evidence type="ECO:0000256" key="8">
    <source>
        <dbReference type="PROSITE-ProRule" id="PRU00703"/>
    </source>
</evidence>
<dbReference type="Gene3D" id="1.10.3080.10">
    <property type="entry name" value="Clc chloride channel"/>
    <property type="match status" value="1"/>
</dbReference>
<feature type="transmembrane region" description="Helical" evidence="9">
    <location>
        <begin position="330"/>
        <end position="350"/>
    </location>
</feature>
<dbReference type="EMBL" id="MCGO01000079">
    <property type="protein sequence ID" value="ORY31201.1"/>
    <property type="molecule type" value="Genomic_DNA"/>
</dbReference>
<evidence type="ECO:0000256" key="2">
    <source>
        <dbReference type="ARBA" id="ARBA00022448"/>
    </source>
</evidence>
<feature type="transmembrane region" description="Helical" evidence="9">
    <location>
        <begin position="165"/>
        <end position="189"/>
    </location>
</feature>
<proteinExistence type="inferred from homology"/>
<dbReference type="InterPro" id="IPR046342">
    <property type="entry name" value="CBS_dom_sf"/>
</dbReference>
<protein>
    <recommendedName>
        <fullName evidence="9">Chloride channel protein</fullName>
    </recommendedName>
</protein>
<dbReference type="InterPro" id="IPR000644">
    <property type="entry name" value="CBS_dom"/>
</dbReference>
<comment type="subcellular location">
    <subcellularLocation>
        <location evidence="1 9">Membrane</location>
        <topology evidence="1 9">Multi-pass membrane protein</topology>
    </subcellularLocation>
</comment>
<dbReference type="PANTHER" id="PTHR45711:SF9">
    <property type="entry name" value="ANION_PROTON EXCHANGE TRANSPORTER GEF1"/>
    <property type="match status" value="1"/>
</dbReference>
<evidence type="ECO:0000259" key="11">
    <source>
        <dbReference type="PROSITE" id="PS51371"/>
    </source>
</evidence>
<evidence type="ECO:0000256" key="3">
    <source>
        <dbReference type="ARBA" id="ARBA00022692"/>
    </source>
</evidence>
<evidence type="ECO:0000256" key="5">
    <source>
        <dbReference type="ARBA" id="ARBA00023065"/>
    </source>
</evidence>
<dbReference type="InterPro" id="IPR001807">
    <property type="entry name" value="ClC"/>
</dbReference>
<reference evidence="12 13" key="1">
    <citation type="submission" date="2016-07" db="EMBL/GenBank/DDBJ databases">
        <title>Pervasive Adenine N6-methylation of Active Genes in Fungi.</title>
        <authorList>
            <consortium name="DOE Joint Genome Institute"/>
            <person name="Mondo S.J."/>
            <person name="Dannebaum R.O."/>
            <person name="Kuo R.C."/>
            <person name="Labutti K."/>
            <person name="Haridas S."/>
            <person name="Kuo A."/>
            <person name="Salamov A."/>
            <person name="Ahrendt S.R."/>
            <person name="Lipzen A."/>
            <person name="Sullivan W."/>
            <person name="Andreopoulos W.B."/>
            <person name="Clum A."/>
            <person name="Lindquist E."/>
            <person name="Daum C."/>
            <person name="Ramamoorthy G.K."/>
            <person name="Gryganskyi A."/>
            <person name="Culley D."/>
            <person name="Magnuson J.K."/>
            <person name="James T.Y."/>
            <person name="O'Malley M.A."/>
            <person name="Stajich J.E."/>
            <person name="Spatafora J.W."/>
            <person name="Visel A."/>
            <person name="Grigoriev I.V."/>
        </authorList>
    </citation>
    <scope>NUCLEOTIDE SEQUENCE [LARGE SCALE GENOMIC DNA]</scope>
    <source>
        <strain evidence="12 13">JEL800</strain>
    </source>
</reference>
<sequence>MQSWILLIILGVSLGLAAAFIDVLAFDWGTVDQRSSTQEQRAAWDFLKVELLHTQFYTFPSGWGVYLAFASLFGALASILVVRVAPDAAGGGTPEIKTLFDGFTTSNYLNFKLFVTMALSMPLTVGSGIAVGKEGPFVQLASSLAGAFHGFFPTYRNSEFRKREIIAVAAGSGLAVALGVPIGGTLFALEELAAPFSTRGLFHGYFCALLAYITLQYVGFGGKHIFQFSLTRDWLPIEIIGFLAVGVFGGLSGAFVIKMSQAVGRFRKKHWVRRHPILEVVLLTILTGLLCYPNALTRLDASELLAYLYQECEESNYKQLCDANMRGTTVALLCIAIFVRVNLTIVSLGLKIPAGIFIPSMVWGSLFGRLIGIGMEFFQINNPGLSVFSSCVADKPCVTPALYAVLGTIAGLGGITRLTMTLAAVFIEMSGSIKYIIPCMIVIMTAKSVADIFGRESMTEAGVRILRYPFLESAESLSLNIIDRPIHESMTPFKRLVVLRKTQFTLQEANRIVKENTGFRAYPVMKTLEGREFLGVVNLPDIIRAIEDAKNRGFLENSEDTVSNVRGSIHLTEIVQAIDEVKG</sequence>
<keyword evidence="8" id="KW-0129">CBS domain</keyword>
<evidence type="ECO:0000313" key="12">
    <source>
        <dbReference type="EMBL" id="ORY31201.1"/>
    </source>
</evidence>